<evidence type="ECO:0000259" key="1">
    <source>
        <dbReference type="Pfam" id="PF00501"/>
    </source>
</evidence>
<feature type="domain" description="AMP-binding enzyme C-terminal" evidence="2">
    <location>
        <begin position="435"/>
        <end position="511"/>
    </location>
</feature>
<dbReference type="EMBL" id="JAEVLS010000003">
    <property type="protein sequence ID" value="MBM0106212.1"/>
    <property type="molecule type" value="Genomic_DNA"/>
</dbReference>
<dbReference type="InterPro" id="IPR020845">
    <property type="entry name" value="AMP-binding_CS"/>
</dbReference>
<dbReference type="NCBIfam" id="TIGR03098">
    <property type="entry name" value="ligase_PEP_1"/>
    <property type="match status" value="1"/>
</dbReference>
<dbReference type="Pfam" id="PF00501">
    <property type="entry name" value="AMP-binding"/>
    <property type="match status" value="1"/>
</dbReference>
<dbReference type="InterPro" id="IPR050237">
    <property type="entry name" value="ATP-dep_AMP-bd_enzyme"/>
</dbReference>
<dbReference type="InterPro" id="IPR017529">
    <property type="entry name" value="AcylCoA_ligase_PEP_1"/>
</dbReference>
<feature type="domain" description="AMP-dependent synthetase/ligase" evidence="1">
    <location>
        <begin position="9"/>
        <end position="373"/>
    </location>
</feature>
<dbReference type="SUPFAM" id="SSF56801">
    <property type="entry name" value="Acetyl-CoA synthetase-like"/>
    <property type="match status" value="1"/>
</dbReference>
<dbReference type="Gene3D" id="3.40.50.12780">
    <property type="entry name" value="N-terminal domain of ligase-like"/>
    <property type="match status" value="1"/>
</dbReference>
<dbReference type="GO" id="GO:0016874">
    <property type="term" value="F:ligase activity"/>
    <property type="evidence" value="ECO:0007669"/>
    <property type="project" value="UniProtKB-KW"/>
</dbReference>
<dbReference type="Pfam" id="PF13193">
    <property type="entry name" value="AMP-binding_C"/>
    <property type="match status" value="1"/>
</dbReference>
<protein>
    <submittedName>
        <fullName evidence="3">Acyl-CoA ligase (AMP-forming), exosortase A system-associated</fullName>
    </submittedName>
</protein>
<comment type="caution">
    <text evidence="3">The sequence shown here is derived from an EMBL/GenBank/DDBJ whole genome shotgun (WGS) entry which is preliminary data.</text>
</comment>
<sequence>MTLLHHLLDRSTRLTPGKDAVRYRGEGTSYAQLQDISMRTASGLQALGVARGDRVVIFLPNRPEAVEIALACSRMGAIFIPVSPMLRSRQLTHILRDSGATTLVLSDSLLPYALSSIEDSGAVRNVVLVEAKQSLKQIRREVRQLRIEELRSYEPIGANAVAIDRDLAAILYTSGSTGPAKGVMISHHNLVSGAVCVAQYLENTSDDRLLAALPLSFDYGLSQITTAFHVGACATLTNYSMPAAIVQEAAAEKITGLAGVPTMWAYLAAAEWPAAARDRLRYITNSGGALTQTLIRSLRARLPSARLFCMYGLTEAFRSTYLDPDRIDERRGSIGKAIPNQEILLVRSDGSRCEPGETGELVHRGSLVAQGYWNNPEATARRFRSVPAWVSTATAGEMAVWSGDLARTDADGYLYFVARADQLIKTSGYRVSSTEIEDIVSEVDGVIENVALGIADELLGQKIVVAVAGSVGDAEALIERIRRHCRLHLPPYMAPADIHVLEALPRNANGKPDRPALAKWIESSRTDYVSRQA</sequence>
<dbReference type="InterPro" id="IPR025110">
    <property type="entry name" value="AMP-bd_C"/>
</dbReference>
<evidence type="ECO:0000313" key="3">
    <source>
        <dbReference type="EMBL" id="MBM0106212.1"/>
    </source>
</evidence>
<dbReference type="InterPro" id="IPR045851">
    <property type="entry name" value="AMP-bd_C_sf"/>
</dbReference>
<reference evidence="3 4" key="1">
    <citation type="journal article" date="2021" name="Int. J. Syst. Evol. Microbiol.">
        <title>Steroidobacter gossypii sp. nov., isolated from soil of cotton cropping field.</title>
        <authorList>
            <person name="Huang R."/>
            <person name="Yang S."/>
            <person name="Zhen C."/>
            <person name="Liu W."/>
        </authorList>
    </citation>
    <scope>NUCLEOTIDE SEQUENCE [LARGE SCALE GENOMIC DNA]</scope>
    <source>
        <strain evidence="3 4">S1-65</strain>
    </source>
</reference>
<dbReference type="RefSeq" id="WP_203168324.1">
    <property type="nucleotide sequence ID" value="NZ_JAEVLS010000003.1"/>
</dbReference>
<dbReference type="PANTHER" id="PTHR43767:SF1">
    <property type="entry name" value="NONRIBOSOMAL PEPTIDE SYNTHASE PES1 (EUROFUNG)-RELATED"/>
    <property type="match status" value="1"/>
</dbReference>
<dbReference type="InterPro" id="IPR000873">
    <property type="entry name" value="AMP-dep_synth/lig_dom"/>
</dbReference>
<dbReference type="InterPro" id="IPR042099">
    <property type="entry name" value="ANL_N_sf"/>
</dbReference>
<gene>
    <name evidence="3" type="ORF">JM946_15880</name>
</gene>
<evidence type="ECO:0000259" key="2">
    <source>
        <dbReference type="Pfam" id="PF13193"/>
    </source>
</evidence>
<name>A0ABS1WZ56_9GAMM</name>
<accession>A0ABS1WZ56</accession>
<dbReference type="Proteomes" id="UP000661077">
    <property type="component" value="Unassembled WGS sequence"/>
</dbReference>
<evidence type="ECO:0000313" key="4">
    <source>
        <dbReference type="Proteomes" id="UP000661077"/>
    </source>
</evidence>
<organism evidence="3 4">
    <name type="scientific">Steroidobacter gossypii</name>
    <dbReference type="NCBI Taxonomy" id="2805490"/>
    <lineage>
        <taxon>Bacteria</taxon>
        <taxon>Pseudomonadati</taxon>
        <taxon>Pseudomonadota</taxon>
        <taxon>Gammaproteobacteria</taxon>
        <taxon>Steroidobacterales</taxon>
        <taxon>Steroidobacteraceae</taxon>
        <taxon>Steroidobacter</taxon>
    </lineage>
</organism>
<proteinExistence type="predicted"/>
<dbReference type="PANTHER" id="PTHR43767">
    <property type="entry name" value="LONG-CHAIN-FATTY-ACID--COA LIGASE"/>
    <property type="match status" value="1"/>
</dbReference>
<dbReference type="Gene3D" id="3.30.300.30">
    <property type="match status" value="1"/>
</dbReference>
<dbReference type="PROSITE" id="PS00455">
    <property type="entry name" value="AMP_BINDING"/>
    <property type="match status" value="1"/>
</dbReference>
<keyword evidence="3" id="KW-0436">Ligase</keyword>
<keyword evidence="4" id="KW-1185">Reference proteome</keyword>